<dbReference type="Proteomes" id="UP001519309">
    <property type="component" value="Unassembled WGS sequence"/>
</dbReference>
<protein>
    <recommendedName>
        <fullName evidence="7">Lipoprotein</fullName>
    </recommendedName>
</protein>
<dbReference type="EMBL" id="CP016279">
    <property type="protein sequence ID" value="ANP49002.1"/>
    <property type="molecule type" value="Genomic_DNA"/>
</dbReference>
<dbReference type="Gene3D" id="2.50.20.20">
    <property type="match status" value="1"/>
</dbReference>
<accession>A0A1B1AR57</accession>
<evidence type="ECO:0000313" key="5">
    <source>
        <dbReference type="Proteomes" id="UP000092659"/>
    </source>
</evidence>
<feature type="compositionally biased region" description="Basic and acidic residues" evidence="1">
    <location>
        <begin position="236"/>
        <end position="249"/>
    </location>
</feature>
<evidence type="ECO:0000256" key="1">
    <source>
        <dbReference type="SAM" id="MobiDB-lite"/>
    </source>
</evidence>
<dbReference type="KEGG" id="sgs:AVL59_04900"/>
<dbReference type="AlphaFoldDB" id="A0A1B1AR57"/>
<name>A0A1B1AR57_9ACTN</name>
<dbReference type="Proteomes" id="UP000092659">
    <property type="component" value="Chromosome"/>
</dbReference>
<organism evidence="3 5">
    <name type="scientific">Streptomyces griseochromogenes</name>
    <dbReference type="NCBI Taxonomy" id="68214"/>
    <lineage>
        <taxon>Bacteria</taxon>
        <taxon>Bacillati</taxon>
        <taxon>Actinomycetota</taxon>
        <taxon>Actinomycetes</taxon>
        <taxon>Kitasatosporales</taxon>
        <taxon>Streptomycetaceae</taxon>
        <taxon>Streptomyces</taxon>
    </lineage>
</organism>
<dbReference type="RefSeq" id="WP_067299950.1">
    <property type="nucleotide sequence ID" value="NZ_CP016279.1"/>
</dbReference>
<sequence>MAGRPLICAAASVALLLTPALAAAAPADDTGDPGARELAREAEDHLLHTHSLHMTWTDRTAATKKGEVESMDLALDRDGNCVGTVRKGADGGAVEIVKRGDEVWMKADRAYWKAELSGSEGNAAAEMFKDRYVHGTTHDGPLKSWGKACDLNAFQKDMTGSFDEESLAKGDRTEVDGIPVIPLKGEEDGTPFTLYVTSDSPHLLVGGTLKGDGTDLTVKFSDYGEPVPSATPSVKESVDVSKLEDLENR</sequence>
<dbReference type="InterPro" id="IPR029046">
    <property type="entry name" value="LolA/LolB/LppX"/>
</dbReference>
<feature type="signal peptide" evidence="2">
    <location>
        <begin position="1"/>
        <end position="24"/>
    </location>
</feature>
<evidence type="ECO:0000313" key="6">
    <source>
        <dbReference type="Proteomes" id="UP001519309"/>
    </source>
</evidence>
<reference evidence="3 5" key="1">
    <citation type="submission" date="2016-06" db="EMBL/GenBank/DDBJ databases">
        <title>Complete genome sequence of Streptomyces griseochromogenes ATCC 14511, the Blasticidin S producer.</title>
        <authorList>
            <person name="Wu L."/>
        </authorList>
    </citation>
    <scope>NUCLEOTIDE SEQUENCE [LARGE SCALE GENOMIC DNA]</scope>
    <source>
        <strain evidence="3 5">ATCC 14511</strain>
    </source>
</reference>
<dbReference type="STRING" id="68214.AVL59_04900"/>
<evidence type="ECO:0000313" key="4">
    <source>
        <dbReference type="EMBL" id="MBP2049486.1"/>
    </source>
</evidence>
<dbReference type="SUPFAM" id="SSF89392">
    <property type="entry name" value="Prokaryotic lipoproteins and lipoprotein localization factors"/>
    <property type="match status" value="1"/>
</dbReference>
<feature type="region of interest" description="Disordered" evidence="1">
    <location>
        <begin position="224"/>
        <end position="249"/>
    </location>
</feature>
<feature type="chain" id="PRO_5039177562" description="Lipoprotein" evidence="2">
    <location>
        <begin position="25"/>
        <end position="249"/>
    </location>
</feature>
<keyword evidence="2" id="KW-0732">Signal</keyword>
<dbReference type="EMBL" id="JAGGLP010000004">
    <property type="protein sequence ID" value="MBP2049486.1"/>
    <property type="molecule type" value="Genomic_DNA"/>
</dbReference>
<evidence type="ECO:0008006" key="7">
    <source>
        <dbReference type="Google" id="ProtNLM"/>
    </source>
</evidence>
<dbReference type="OrthoDB" id="4350224at2"/>
<keyword evidence="6" id="KW-1185">Reference proteome</keyword>
<proteinExistence type="predicted"/>
<evidence type="ECO:0000256" key="2">
    <source>
        <dbReference type="SAM" id="SignalP"/>
    </source>
</evidence>
<evidence type="ECO:0000313" key="3">
    <source>
        <dbReference type="EMBL" id="ANP49002.1"/>
    </source>
</evidence>
<gene>
    <name evidence="3" type="ORF">AVL59_04900</name>
    <name evidence="4" type="ORF">J2Z21_002417</name>
</gene>
<reference evidence="4 6" key="2">
    <citation type="submission" date="2021-03" db="EMBL/GenBank/DDBJ databases">
        <title>Genomic Encyclopedia of Type Strains, Phase IV (KMG-IV): sequencing the most valuable type-strain genomes for metagenomic binning, comparative biology and taxonomic classification.</title>
        <authorList>
            <person name="Goeker M."/>
        </authorList>
    </citation>
    <scope>NUCLEOTIDE SEQUENCE [LARGE SCALE GENOMIC DNA]</scope>
    <source>
        <strain evidence="4 6">DSM 40499</strain>
    </source>
</reference>